<evidence type="ECO:0000256" key="3">
    <source>
        <dbReference type="ARBA" id="ARBA00022968"/>
    </source>
</evidence>
<comment type="caution">
    <text evidence="7">The sequence shown here is derived from an EMBL/GenBank/DDBJ whole genome shotgun (WGS) entry which is preliminary data.</text>
</comment>
<evidence type="ECO:0000313" key="8">
    <source>
        <dbReference type="Proteomes" id="UP000612746"/>
    </source>
</evidence>
<evidence type="ECO:0008006" key="9">
    <source>
        <dbReference type="Google" id="ProtNLM"/>
    </source>
</evidence>
<keyword evidence="5" id="KW-0472">Membrane</keyword>
<evidence type="ECO:0000256" key="5">
    <source>
        <dbReference type="ARBA" id="ARBA00023136"/>
    </source>
</evidence>
<protein>
    <recommendedName>
        <fullName evidence="9">Glycosyltransferase family 49 protein</fullName>
    </recommendedName>
</protein>
<dbReference type="InterPro" id="IPR029044">
    <property type="entry name" value="Nucleotide-diphossugar_trans"/>
</dbReference>
<dbReference type="EMBL" id="JAEPRA010000012">
    <property type="protein sequence ID" value="KAG2177548.1"/>
    <property type="molecule type" value="Genomic_DNA"/>
</dbReference>
<proteinExistence type="predicted"/>
<dbReference type="GO" id="GO:0035269">
    <property type="term" value="P:protein O-linked glycosylation via mannose"/>
    <property type="evidence" value="ECO:0007669"/>
    <property type="project" value="TreeGrafter"/>
</dbReference>
<dbReference type="GO" id="GO:0015020">
    <property type="term" value="F:glucuronosyltransferase activity"/>
    <property type="evidence" value="ECO:0007669"/>
    <property type="project" value="TreeGrafter"/>
</dbReference>
<name>A0A8H7UF28_9FUNG</name>
<reference evidence="7" key="1">
    <citation type="submission" date="2020-12" db="EMBL/GenBank/DDBJ databases">
        <title>Metabolic potential, ecology and presence of endohyphal bacteria is reflected in genomic diversity of Mucoromycotina.</title>
        <authorList>
            <person name="Muszewska A."/>
            <person name="Okrasinska A."/>
            <person name="Steczkiewicz K."/>
            <person name="Drgas O."/>
            <person name="Orlowska M."/>
            <person name="Perlinska-Lenart U."/>
            <person name="Aleksandrzak-Piekarczyk T."/>
            <person name="Szatraj K."/>
            <person name="Zielenkiewicz U."/>
            <person name="Pilsyk S."/>
            <person name="Malc E."/>
            <person name="Mieczkowski P."/>
            <person name="Kruszewska J.S."/>
            <person name="Biernat P."/>
            <person name="Pawlowska J."/>
        </authorList>
    </citation>
    <scope>NUCLEOTIDE SEQUENCE</scope>
    <source>
        <strain evidence="7">WA0000051536</strain>
    </source>
</reference>
<keyword evidence="3" id="KW-0735">Signal-anchor</keyword>
<gene>
    <name evidence="7" type="ORF">INT44_008060</name>
</gene>
<dbReference type="Pfam" id="PF13896">
    <property type="entry name" value="Glyco_transf_49"/>
    <property type="match status" value="1"/>
</dbReference>
<dbReference type="Proteomes" id="UP000612746">
    <property type="component" value="Unassembled WGS sequence"/>
</dbReference>
<evidence type="ECO:0000256" key="6">
    <source>
        <dbReference type="ARBA" id="ARBA00023180"/>
    </source>
</evidence>
<dbReference type="PANTHER" id="PTHR12270:SF25">
    <property type="entry name" value="GLYCOSYLTRANSFERASE-LIKE PROTEIN LARGE"/>
    <property type="match status" value="1"/>
</dbReference>
<dbReference type="GO" id="GO:0042285">
    <property type="term" value="F:xylosyltransferase activity"/>
    <property type="evidence" value="ECO:0007669"/>
    <property type="project" value="TreeGrafter"/>
</dbReference>
<evidence type="ECO:0000256" key="4">
    <source>
        <dbReference type="ARBA" id="ARBA00022989"/>
    </source>
</evidence>
<dbReference type="AlphaFoldDB" id="A0A8H7UF28"/>
<dbReference type="InterPro" id="IPR051292">
    <property type="entry name" value="Xyl/GlcA_transferase"/>
</dbReference>
<organism evidence="7 8">
    <name type="scientific">Umbelopsis vinacea</name>
    <dbReference type="NCBI Taxonomy" id="44442"/>
    <lineage>
        <taxon>Eukaryota</taxon>
        <taxon>Fungi</taxon>
        <taxon>Fungi incertae sedis</taxon>
        <taxon>Mucoromycota</taxon>
        <taxon>Mucoromycotina</taxon>
        <taxon>Umbelopsidomycetes</taxon>
        <taxon>Umbelopsidales</taxon>
        <taxon>Umbelopsidaceae</taxon>
        <taxon>Umbelopsis</taxon>
    </lineage>
</organism>
<evidence type="ECO:0000256" key="1">
    <source>
        <dbReference type="ARBA" id="ARBA00004606"/>
    </source>
</evidence>
<dbReference type="PANTHER" id="PTHR12270">
    <property type="entry name" value="GLYCOSYLTRANSFERASE-RELATED"/>
    <property type="match status" value="1"/>
</dbReference>
<dbReference type="GO" id="GO:0016020">
    <property type="term" value="C:membrane"/>
    <property type="evidence" value="ECO:0007669"/>
    <property type="project" value="UniProtKB-SubCell"/>
</dbReference>
<evidence type="ECO:0000256" key="2">
    <source>
        <dbReference type="ARBA" id="ARBA00022692"/>
    </source>
</evidence>
<accession>A0A8H7UF28</accession>
<sequence>MVNHVYTRLRSRIRRRWRAWSRQKPASFTTYIAVAVLILFLWSMLHGRSKQVHEPRLISLHDQPNYTPPTHQSCQVKICNPSGVCSMWGPGSYDWKQLADHSVYRDVASVDVEFGCEAVLRVEQTENVESITVGNERLTCSDDMIGLDTKCRNVIEITIESNLYIAGTQVRDHLNRPATKDTELVVTWEVVQHSDQNLNDITLVSQFSVNRLEIFERVLDAWSGPISISIKCDLMRLTKPSTKNNSYLTHPSDIETFINYFTEEQKRNLYARCTITIVKPNYSTDLHLRYPINHLRNLAIVASTTDYLYVIDADFVPGRNLYQHSRSKLVPYLNKSKLVAMVVPCLAVTETSLDYLRVETASDIRSLFRQNKAFITDPRAGHGPTHTRQLGLSHALKPGNYYEVCYESQWEPYYIVHKSAPLYDARFRNQGGDKQSHALMLNALGYRFLVANNVFMVHTDHSAMVWPGGGLAKAQREERQWTYFDGFMREMEQLFGRNVRWPRGCSAKAVGWQDQRRDVLGMAAGSAM</sequence>
<keyword evidence="2" id="KW-0812">Transmembrane</keyword>
<keyword evidence="8" id="KW-1185">Reference proteome</keyword>
<keyword evidence="6" id="KW-0325">Glycoprotein</keyword>
<dbReference type="Gene3D" id="3.90.550.10">
    <property type="entry name" value="Spore Coat Polysaccharide Biosynthesis Protein SpsA, Chain A"/>
    <property type="match status" value="1"/>
</dbReference>
<evidence type="ECO:0000313" key="7">
    <source>
        <dbReference type="EMBL" id="KAG2177548.1"/>
    </source>
</evidence>
<dbReference type="OrthoDB" id="411524at2759"/>
<keyword evidence="4" id="KW-1133">Transmembrane helix</keyword>
<comment type="subcellular location">
    <subcellularLocation>
        <location evidence="1">Membrane</location>
        <topology evidence="1">Single-pass type II membrane protein</topology>
    </subcellularLocation>
</comment>